<comment type="caution">
    <text evidence="2">The sequence shown here is derived from an EMBL/GenBank/DDBJ whole genome shotgun (WGS) entry which is preliminary data.</text>
</comment>
<accession>A0ABR9E6V5</accession>
<keyword evidence="3" id="KW-1185">Reference proteome</keyword>
<reference evidence="2 3" key="1">
    <citation type="submission" date="2015-03" db="EMBL/GenBank/DDBJ databases">
        <title>Genome sequence of Pseudoalteromonas aurantia.</title>
        <authorList>
            <person name="Xie B.-B."/>
            <person name="Rong J.-C."/>
            <person name="Qin Q.-L."/>
            <person name="Zhang Y.-Z."/>
        </authorList>
    </citation>
    <scope>NUCLEOTIDE SEQUENCE [LARGE SCALE GENOMIC DNA]</scope>
    <source>
        <strain evidence="2 3">208</strain>
    </source>
</reference>
<evidence type="ECO:0000313" key="3">
    <source>
        <dbReference type="Proteomes" id="UP000615755"/>
    </source>
</evidence>
<feature type="signal peptide" evidence="1">
    <location>
        <begin position="1"/>
        <end position="22"/>
    </location>
</feature>
<protein>
    <submittedName>
        <fullName evidence="2">Uncharacterized protein</fullName>
    </submittedName>
</protein>
<dbReference type="RefSeq" id="WP_192506224.1">
    <property type="nucleotide sequence ID" value="NZ_AQGV01000010.1"/>
</dbReference>
<proteinExistence type="predicted"/>
<evidence type="ECO:0000313" key="2">
    <source>
        <dbReference type="EMBL" id="MBE0366719.1"/>
    </source>
</evidence>
<keyword evidence="1" id="KW-0732">Signal</keyword>
<dbReference type="EMBL" id="AQGV01000010">
    <property type="protein sequence ID" value="MBE0366719.1"/>
    <property type="molecule type" value="Genomic_DNA"/>
</dbReference>
<feature type="chain" id="PRO_5045793523" evidence="1">
    <location>
        <begin position="23"/>
        <end position="643"/>
    </location>
</feature>
<name>A0ABR9E6V5_9GAMM</name>
<dbReference type="Proteomes" id="UP000615755">
    <property type="component" value="Unassembled WGS sequence"/>
</dbReference>
<sequence>MYGKLITTSVVAALLQSTAANALPDLTTGNPLDALGMSTPAGVGNIMSDSENPLTLHVAPVPVKQINGLYAELGGAGPGCDNYVNTKTQAYRQLATPVLQEQAYLKGDFVSNWYQLTYGIPRANFEGLNEIKKARKVITDAALANQGLIDTYNTLKAQWNQLNIELSAAFAERDRLERARISEGQGCFTSSGGDFAKYFECITKVTNKYQPLEAAVASTISDLQTQVGNIRTSYLTAKGAYDAYKEKLVLAESNVNFHSLIINSQSVISKNAWTLETDVVKEHGKALVGLASAGYNIWDKERDLLSTALRNSNNHQFSAKQLNLFNVRVNSGVTRNNPNVTASGESLFSRNVWSYPADTLINKDILNDWKMPFEREEIGDTIHFDAMDEGSFASGGIDFFVTRDARCGDYSQTVEENYSGTENNVSVSWKVTRKLWEPQPNRAVFVANLGLSYNYYAYPGPISGECSINVDRMNSYWRSVGKSTGWSWFKRKTSSWDNTVETARDNMGMECKLDLKPQTNDPDEAARIAEEIEREMYSDMWQMFLSIYAKSYDVELEKPELQDPKKEAGLTEICNSRNTYCRYSNIVLKALNALGGTKATGTTSHVSRQYGKIYKRFDKKIWNVQEGSALVQVKVCVDNTQCN</sequence>
<evidence type="ECO:0000256" key="1">
    <source>
        <dbReference type="SAM" id="SignalP"/>
    </source>
</evidence>
<organism evidence="2 3">
    <name type="scientific">Pseudoalteromonas aurantia 208</name>
    <dbReference type="NCBI Taxonomy" id="1314867"/>
    <lineage>
        <taxon>Bacteria</taxon>
        <taxon>Pseudomonadati</taxon>
        <taxon>Pseudomonadota</taxon>
        <taxon>Gammaproteobacteria</taxon>
        <taxon>Alteromonadales</taxon>
        <taxon>Pseudoalteromonadaceae</taxon>
        <taxon>Pseudoalteromonas</taxon>
    </lineage>
</organism>
<gene>
    <name evidence="2" type="ORF">PAUR_a3782</name>
</gene>